<organism evidence="1 2">
    <name type="scientific">Luteibacter rhizovicinus DSM 16549</name>
    <dbReference type="NCBI Taxonomy" id="1440763"/>
    <lineage>
        <taxon>Bacteria</taxon>
        <taxon>Pseudomonadati</taxon>
        <taxon>Pseudomonadota</taxon>
        <taxon>Gammaproteobacteria</taxon>
        <taxon>Lysobacterales</taxon>
        <taxon>Rhodanobacteraceae</taxon>
        <taxon>Luteibacter</taxon>
    </lineage>
</organism>
<protein>
    <recommendedName>
        <fullName evidence="3">Antitoxin Xre/MbcA/ParS-like toxin-binding domain-containing protein</fullName>
    </recommendedName>
</protein>
<dbReference type="EMBL" id="CP017480">
    <property type="protein sequence ID" value="APG06189.1"/>
    <property type="molecule type" value="Genomic_DNA"/>
</dbReference>
<dbReference type="RefSeq" id="WP_046979103.1">
    <property type="nucleotide sequence ID" value="NZ_CP017480.1"/>
</dbReference>
<gene>
    <name evidence="1" type="ORF">BJI69_21295</name>
</gene>
<proteinExistence type="predicted"/>
<sequence>MAVTTEITVRYASYIDLIQATPDERMERVRRGFQPAWLAQLAHDLRVPDRDLALYLGLNRAMLRRRVVDEERLSTQESEGLMAMASLAGKVIMACRHPSVERAIVADPLAWLGRWLRTPVTTGADGRRAPIQYMDVAEGRAVVAAWLSATLSPDRSP</sequence>
<evidence type="ECO:0000313" key="1">
    <source>
        <dbReference type="EMBL" id="APG06189.1"/>
    </source>
</evidence>
<reference evidence="2" key="1">
    <citation type="submission" date="2016-09" db="EMBL/GenBank/DDBJ databases">
        <authorList>
            <person name="Lysoe E."/>
        </authorList>
    </citation>
    <scope>NUCLEOTIDE SEQUENCE [LARGE SCALE GENOMIC DNA]</scope>
    <source>
        <strain evidence="2">LJ96T</strain>
    </source>
</reference>
<evidence type="ECO:0008006" key="3">
    <source>
        <dbReference type="Google" id="ProtNLM"/>
    </source>
</evidence>
<name>A0A1L3EYN9_9GAMM</name>
<dbReference type="STRING" id="1440763.BJI69_21295"/>
<dbReference type="KEGG" id="lrz:BJI69_21295"/>
<dbReference type="AlphaFoldDB" id="A0A1L3EYN9"/>
<accession>A0A1L3EYN9</accession>
<keyword evidence="2" id="KW-1185">Reference proteome</keyword>
<dbReference type="OrthoDB" id="5918037at2"/>
<dbReference type="Proteomes" id="UP000182987">
    <property type="component" value="Chromosome"/>
</dbReference>
<evidence type="ECO:0000313" key="2">
    <source>
        <dbReference type="Proteomes" id="UP000182987"/>
    </source>
</evidence>